<dbReference type="RefSeq" id="WP_193436288.1">
    <property type="nucleotide sequence ID" value="NZ_CP063144.1"/>
</dbReference>
<organism evidence="1 2">
    <name type="scientific">Thermosphaera chiliense</name>
    <dbReference type="NCBI Taxonomy" id="3402707"/>
    <lineage>
        <taxon>Archaea</taxon>
        <taxon>Thermoproteota</taxon>
        <taxon>Thermoprotei</taxon>
        <taxon>Desulfurococcales</taxon>
        <taxon>Desulfurococcaceae</taxon>
        <taxon>Thermosphaera</taxon>
    </lineage>
</organism>
<evidence type="ECO:0000313" key="1">
    <source>
        <dbReference type="EMBL" id="QOR94491.1"/>
    </source>
</evidence>
<dbReference type="EMBL" id="CP063144">
    <property type="protein sequence ID" value="QOR94491.1"/>
    <property type="molecule type" value="Genomic_DNA"/>
</dbReference>
<dbReference type="KEGG" id="tcs:IMZ38_00620"/>
<protein>
    <submittedName>
        <fullName evidence="1">Uncharacterized protein</fullName>
    </submittedName>
</protein>
<evidence type="ECO:0000313" key="2">
    <source>
        <dbReference type="Proteomes" id="UP000593766"/>
    </source>
</evidence>
<name>A0A7M1UQL6_9CREN</name>
<proteinExistence type="predicted"/>
<gene>
    <name evidence="1" type="ORF">IMZ38_00620</name>
</gene>
<dbReference type="AlphaFoldDB" id="A0A7M1UQL6"/>
<accession>A0A7M1UQL6</accession>
<sequence length="125" mass="14424">MEMHKAFLELGFESKLITIVVGKERFKRTIELMTQGFNPAIELHEAPLMSKIINKATMDFTRGRLVRLRGLLTRYLLVKVERKQGELFVDTVPYLPYPLDIVHVHVPSCFLMLTQGWRGKPITGL</sequence>
<dbReference type="GeneID" id="59453876"/>
<keyword evidence="2" id="KW-1185">Reference proteome</keyword>
<reference evidence="1 2" key="1">
    <citation type="submission" date="2020-10" db="EMBL/GenBank/DDBJ databases">
        <title>Complete genome sequence of Thermosphaera aggregans strain 3507.</title>
        <authorList>
            <person name="Zayulina K.S."/>
            <person name="Elcheninov A.G."/>
            <person name="Toshchakov S.V."/>
            <person name="Kublanov I.V."/>
            <person name="Kochetkova T.V."/>
        </authorList>
    </citation>
    <scope>NUCLEOTIDE SEQUENCE [LARGE SCALE GENOMIC DNA]</scope>
    <source>
        <strain evidence="1 2">3507</strain>
    </source>
</reference>
<dbReference type="Proteomes" id="UP000593766">
    <property type="component" value="Chromosome"/>
</dbReference>